<reference evidence="4 5" key="1">
    <citation type="submission" date="2016-10" db="EMBL/GenBank/DDBJ databases">
        <authorList>
            <person name="de Groot N.N."/>
        </authorList>
    </citation>
    <scope>NUCLEOTIDE SEQUENCE [LARGE SCALE GENOMIC DNA]</scope>
    <source>
        <strain evidence="4 5">DSM 28286</strain>
    </source>
</reference>
<dbReference type="OrthoDB" id="981508at2"/>
<dbReference type="STRING" id="1465490.SAMN05444277_11679"/>
<dbReference type="InterPro" id="IPR000863">
    <property type="entry name" value="Sulfotransferase_dom"/>
</dbReference>
<dbReference type="GO" id="GO:0008146">
    <property type="term" value="F:sulfotransferase activity"/>
    <property type="evidence" value="ECO:0007669"/>
    <property type="project" value="InterPro"/>
</dbReference>
<evidence type="ECO:0000313" key="4">
    <source>
        <dbReference type="EMBL" id="SFQ51433.1"/>
    </source>
</evidence>
<keyword evidence="1 4" id="KW-0808">Transferase</keyword>
<dbReference type="Pfam" id="PF00685">
    <property type="entry name" value="Sulfotransfer_1"/>
    <property type="match status" value="1"/>
</dbReference>
<name>A0A1I5Z4M9_9BACT</name>
<organism evidence="4 5">
    <name type="scientific">Parafilimonas terrae</name>
    <dbReference type="NCBI Taxonomy" id="1465490"/>
    <lineage>
        <taxon>Bacteria</taxon>
        <taxon>Pseudomonadati</taxon>
        <taxon>Bacteroidota</taxon>
        <taxon>Chitinophagia</taxon>
        <taxon>Chitinophagales</taxon>
        <taxon>Chitinophagaceae</taxon>
        <taxon>Parafilimonas</taxon>
    </lineage>
</organism>
<keyword evidence="5" id="KW-1185">Reference proteome</keyword>
<dbReference type="InterPro" id="IPR037359">
    <property type="entry name" value="NST/OST"/>
</dbReference>
<dbReference type="Gene3D" id="3.40.50.300">
    <property type="entry name" value="P-loop containing nucleotide triphosphate hydrolases"/>
    <property type="match status" value="1"/>
</dbReference>
<feature type="domain" description="Sulfotransferase" evidence="3">
    <location>
        <begin position="6"/>
        <end position="223"/>
    </location>
</feature>
<keyword evidence="2" id="KW-0325">Glycoprotein</keyword>
<evidence type="ECO:0000256" key="2">
    <source>
        <dbReference type="ARBA" id="ARBA00023180"/>
    </source>
</evidence>
<evidence type="ECO:0000256" key="1">
    <source>
        <dbReference type="ARBA" id="ARBA00022679"/>
    </source>
</evidence>
<sequence length="297" mass="35060">MENKANLFIVGAAKCGTTSLYEYLSQHPEIYMSPIKEPHFFSDNVKSLNKDLYRNPVKGEKVHTRIIRDAKVYASLFEEGRYHKIRGDASPSYLWDVMAAQKIYNYNNEAKIIIMLRNPVKRLISQYQMAQSLGIHSNKPFLELIKEEFKKKNKIWGIDHIYIDLGFYHEQVARYTCLFPSSQILILKFEDFITNKRETLNRVFTFLAVDDNVDLHIDDVYNSTTHPKYAFIKRFRRNKFLKKIISLLGTKKALLKEKLFTEGYDNKIVIDEKAIEYLENIYGPDLQKLREDYNIQF</sequence>
<evidence type="ECO:0000259" key="3">
    <source>
        <dbReference type="Pfam" id="PF00685"/>
    </source>
</evidence>
<evidence type="ECO:0000313" key="5">
    <source>
        <dbReference type="Proteomes" id="UP000199031"/>
    </source>
</evidence>
<dbReference type="EMBL" id="FOXQ01000016">
    <property type="protein sequence ID" value="SFQ51433.1"/>
    <property type="molecule type" value="Genomic_DNA"/>
</dbReference>
<accession>A0A1I5Z4M9</accession>
<proteinExistence type="predicted"/>
<dbReference type="InterPro" id="IPR027417">
    <property type="entry name" value="P-loop_NTPase"/>
</dbReference>
<dbReference type="SUPFAM" id="SSF52540">
    <property type="entry name" value="P-loop containing nucleoside triphosphate hydrolases"/>
    <property type="match status" value="1"/>
</dbReference>
<dbReference type="AlphaFoldDB" id="A0A1I5Z4M9"/>
<dbReference type="PANTHER" id="PTHR10605">
    <property type="entry name" value="HEPARAN SULFATE SULFOTRANSFERASE"/>
    <property type="match status" value="1"/>
</dbReference>
<dbReference type="PANTHER" id="PTHR10605:SF56">
    <property type="entry name" value="BIFUNCTIONAL HEPARAN SULFATE N-DEACETYLASE_N-SULFOTRANSFERASE"/>
    <property type="match status" value="1"/>
</dbReference>
<dbReference type="Proteomes" id="UP000199031">
    <property type="component" value="Unassembled WGS sequence"/>
</dbReference>
<dbReference type="RefSeq" id="WP_090662698.1">
    <property type="nucleotide sequence ID" value="NZ_FOXQ01000016.1"/>
</dbReference>
<protein>
    <submittedName>
        <fullName evidence="4">Sulfotransferase domain-containing protein</fullName>
    </submittedName>
</protein>
<gene>
    <name evidence="4" type="ORF">SAMN05444277_11679</name>
</gene>